<dbReference type="EMBL" id="GGFM01012510">
    <property type="protein sequence ID" value="MBW33261.1"/>
    <property type="molecule type" value="Transcribed_RNA"/>
</dbReference>
<feature type="chain" id="PRO_5014895401" evidence="1">
    <location>
        <begin position="22"/>
        <end position="71"/>
    </location>
</feature>
<proteinExistence type="predicted"/>
<reference evidence="2" key="1">
    <citation type="submission" date="2018-01" db="EMBL/GenBank/DDBJ databases">
        <title>An insight into the sialome of Amazonian anophelines.</title>
        <authorList>
            <person name="Ribeiro J.M."/>
            <person name="Scarpassa V."/>
            <person name="Calvo E."/>
        </authorList>
    </citation>
    <scope>NUCLEOTIDE SEQUENCE</scope>
    <source>
        <tissue evidence="2">Salivary glands</tissue>
    </source>
</reference>
<dbReference type="AlphaFoldDB" id="A0A2M3ZXN6"/>
<evidence type="ECO:0000313" key="2">
    <source>
        <dbReference type="EMBL" id="MBW33261.1"/>
    </source>
</evidence>
<organism evidence="2">
    <name type="scientific">Anopheles braziliensis</name>
    <dbReference type="NCBI Taxonomy" id="58242"/>
    <lineage>
        <taxon>Eukaryota</taxon>
        <taxon>Metazoa</taxon>
        <taxon>Ecdysozoa</taxon>
        <taxon>Arthropoda</taxon>
        <taxon>Hexapoda</taxon>
        <taxon>Insecta</taxon>
        <taxon>Pterygota</taxon>
        <taxon>Neoptera</taxon>
        <taxon>Endopterygota</taxon>
        <taxon>Diptera</taxon>
        <taxon>Nematocera</taxon>
        <taxon>Culicoidea</taxon>
        <taxon>Culicidae</taxon>
        <taxon>Anophelinae</taxon>
        <taxon>Anopheles</taxon>
    </lineage>
</organism>
<keyword evidence="1" id="KW-0732">Signal</keyword>
<sequence>MRLVCWLIIIVRSSDLTGVNGQIRGKHVNWAQECFVVESANRGLIGSPGVRLLCYGGGSGNYKKNPQTNHY</sequence>
<accession>A0A2M3ZXN6</accession>
<protein>
    <submittedName>
        <fullName evidence="2">Putative secreted peptide</fullName>
    </submittedName>
</protein>
<evidence type="ECO:0000256" key="1">
    <source>
        <dbReference type="SAM" id="SignalP"/>
    </source>
</evidence>
<name>A0A2M3ZXN6_9DIPT</name>
<feature type="signal peptide" evidence="1">
    <location>
        <begin position="1"/>
        <end position="21"/>
    </location>
</feature>